<dbReference type="Proteomes" id="UP001071110">
    <property type="component" value="Unassembled WGS sequence"/>
</dbReference>
<keyword evidence="1" id="KW-1133">Transmembrane helix</keyword>
<reference evidence="2" key="1">
    <citation type="submission" date="2022-08" db="EMBL/GenBank/DDBJ databases">
        <title>Corynebacterium sp. nov., isolated from clinical breast specimens.</title>
        <authorList>
            <person name="Zhang T."/>
        </authorList>
    </citation>
    <scope>NUCLEOTIDE SEQUENCE</scope>
    <source>
        <strain evidence="2">CCUG 57942</strain>
    </source>
</reference>
<dbReference type="EMBL" id="JANRML010000010">
    <property type="protein sequence ID" value="MCZ2221373.1"/>
    <property type="molecule type" value="Genomic_DNA"/>
</dbReference>
<evidence type="ECO:0000313" key="3">
    <source>
        <dbReference type="Proteomes" id="UP001071110"/>
    </source>
</evidence>
<gene>
    <name evidence="2" type="ORF">NUW87_08305</name>
</gene>
<evidence type="ECO:0000313" key="2">
    <source>
        <dbReference type="EMBL" id="MCZ2221373.1"/>
    </source>
</evidence>
<name>A0A9Q4IIC8_9CORY</name>
<feature type="transmembrane region" description="Helical" evidence="1">
    <location>
        <begin position="34"/>
        <end position="58"/>
    </location>
</feature>
<keyword evidence="1" id="KW-0812">Transmembrane</keyword>
<comment type="caution">
    <text evidence="2">The sequence shown here is derived from an EMBL/GenBank/DDBJ whole genome shotgun (WGS) entry which is preliminary data.</text>
</comment>
<keyword evidence="3" id="KW-1185">Reference proteome</keyword>
<keyword evidence="1" id="KW-0472">Membrane</keyword>
<evidence type="ECO:0000256" key="1">
    <source>
        <dbReference type="SAM" id="Phobius"/>
    </source>
</evidence>
<dbReference type="RefSeq" id="WP_269028024.1">
    <property type="nucleotide sequence ID" value="NZ_BAABDP010000002.1"/>
</dbReference>
<proteinExistence type="predicted"/>
<accession>A0A9Q4IIC8</accession>
<sequence length="202" mass="23761">MDGFFDTIIELLLRYIGQPILFVMEKYVGLFESIFGLPGFMLAFALPIAAGFALIFALKPGQAFIWFRRDLIDGMAVAVRIRYNPDWRSEGSDRRDTYDWRHNSVIIEVPTPSGPRRYIDKPVEQKNLAPRIRRQVYKRALHEIRYSLNVSDTVEERNINQAIREDYYDFPLRDPVPVRLIPPKQEEGRIWFRVVEKNSLKN</sequence>
<dbReference type="AlphaFoldDB" id="A0A9Q4IIC8"/>
<organism evidence="2 3">
    <name type="scientific">Corynebacterium pilbarense</name>
    <dbReference type="NCBI Taxonomy" id="1288393"/>
    <lineage>
        <taxon>Bacteria</taxon>
        <taxon>Bacillati</taxon>
        <taxon>Actinomycetota</taxon>
        <taxon>Actinomycetes</taxon>
        <taxon>Mycobacteriales</taxon>
        <taxon>Corynebacteriaceae</taxon>
        <taxon>Corynebacterium</taxon>
    </lineage>
</organism>
<protein>
    <submittedName>
        <fullName evidence="2">Uncharacterized protein</fullName>
    </submittedName>
</protein>